<evidence type="ECO:0000313" key="8">
    <source>
        <dbReference type="Proteomes" id="UP001642464"/>
    </source>
</evidence>
<name>A0ABP0S8P3_9DINO</name>
<proteinExistence type="inferred from homology"/>
<dbReference type="EMBL" id="CAXAMM010043140">
    <property type="protein sequence ID" value="CAK9108732.1"/>
    <property type="molecule type" value="Genomic_DNA"/>
</dbReference>
<dbReference type="PANTHER" id="PTHR12945">
    <property type="entry name" value="TRANSLATION INITIATION FACTOR EIF3-RELATED"/>
    <property type="match status" value="1"/>
</dbReference>
<evidence type="ECO:0000256" key="5">
    <source>
        <dbReference type="ARBA" id="ARBA00023242"/>
    </source>
</evidence>
<evidence type="ECO:0000256" key="1">
    <source>
        <dbReference type="ARBA" id="ARBA00004123"/>
    </source>
</evidence>
<evidence type="ECO:0000256" key="3">
    <source>
        <dbReference type="ARBA" id="ARBA00021704"/>
    </source>
</evidence>
<evidence type="ECO:0000256" key="2">
    <source>
        <dbReference type="ARBA" id="ARBA00008320"/>
    </source>
</evidence>
<comment type="caution">
    <text evidence="7">The sequence shown here is derived from an EMBL/GenBank/DDBJ whole genome shotgun (WGS) entry which is preliminary data.</text>
</comment>
<evidence type="ECO:0000313" key="7">
    <source>
        <dbReference type="EMBL" id="CAK9108732.1"/>
    </source>
</evidence>
<keyword evidence="5" id="KW-0539">Nucleus</keyword>
<dbReference type="InterPro" id="IPR017423">
    <property type="entry name" value="TRM6"/>
</dbReference>
<dbReference type="Proteomes" id="UP001642464">
    <property type="component" value="Unassembled WGS sequence"/>
</dbReference>
<accession>A0ABP0S8P3</accession>
<protein>
    <recommendedName>
        <fullName evidence="3">tRNA (adenine(58)-N(1))-methyltransferase non-catalytic subunit TRM6</fullName>
    </recommendedName>
    <alternativeName>
        <fullName evidence="6">tRNA(m1A58)-methyltransferase subunit TRM6</fullName>
    </alternativeName>
</protein>
<evidence type="ECO:0000256" key="6">
    <source>
        <dbReference type="ARBA" id="ARBA00032319"/>
    </source>
</evidence>
<dbReference type="PANTHER" id="PTHR12945:SF0">
    <property type="entry name" value="TRNA (ADENINE(58)-N(1))-METHYLTRANSFERASE NON-CATALYTIC SUBUNIT TRM6"/>
    <property type="match status" value="1"/>
</dbReference>
<keyword evidence="4" id="KW-0819">tRNA processing</keyword>
<sequence length="168" mass="18958">MHLQDEPVESPQWKARNLQARMTRIMKRREDFKSLEAPGREHFCFQVRAWGLAGPVDGLLMVADDDAELTQEVLELSLPRLAYGGRVAMFGHHLQPLAALQGAWRANGSFVDVRLTQLFTREFQALPSRTHPFMVAEAQLCEGFILCASKVVGEEPRNDEPPSKKICT</sequence>
<keyword evidence="8" id="KW-1185">Reference proteome</keyword>
<gene>
    <name evidence="7" type="ORF">SCF082_LOCUS50567</name>
</gene>
<organism evidence="7 8">
    <name type="scientific">Durusdinium trenchii</name>
    <dbReference type="NCBI Taxonomy" id="1381693"/>
    <lineage>
        <taxon>Eukaryota</taxon>
        <taxon>Sar</taxon>
        <taxon>Alveolata</taxon>
        <taxon>Dinophyceae</taxon>
        <taxon>Suessiales</taxon>
        <taxon>Symbiodiniaceae</taxon>
        <taxon>Durusdinium</taxon>
    </lineage>
</organism>
<evidence type="ECO:0000256" key="4">
    <source>
        <dbReference type="ARBA" id="ARBA00022694"/>
    </source>
</evidence>
<comment type="similarity">
    <text evidence="2">Belongs to the TRM6/GCD10 family.</text>
</comment>
<reference evidence="7 8" key="1">
    <citation type="submission" date="2024-02" db="EMBL/GenBank/DDBJ databases">
        <authorList>
            <person name="Chen Y."/>
            <person name="Shah S."/>
            <person name="Dougan E. K."/>
            <person name="Thang M."/>
            <person name="Chan C."/>
        </authorList>
    </citation>
    <scope>NUCLEOTIDE SEQUENCE [LARGE SCALE GENOMIC DNA]</scope>
</reference>
<comment type="subcellular location">
    <subcellularLocation>
        <location evidence="1">Nucleus</location>
    </subcellularLocation>
</comment>